<evidence type="ECO:0000256" key="16">
    <source>
        <dbReference type="PIRSR" id="PIRSR611281-3"/>
    </source>
</evidence>
<proteinExistence type="inferred from homology"/>
<accession>A0A9J9QCT0</accession>
<evidence type="ECO:0000259" key="19">
    <source>
        <dbReference type="Pfam" id="PF00890"/>
    </source>
</evidence>
<dbReference type="GO" id="GO:0008177">
    <property type="term" value="F:succinate dehydrogenase (quinone) activity"/>
    <property type="evidence" value="ECO:0007669"/>
    <property type="project" value="UniProtKB-EC"/>
</dbReference>
<dbReference type="Pfam" id="PF02910">
    <property type="entry name" value="Succ_DH_flav_C"/>
    <property type="match status" value="1"/>
</dbReference>
<evidence type="ECO:0000256" key="7">
    <source>
        <dbReference type="ARBA" id="ARBA00022630"/>
    </source>
</evidence>
<dbReference type="InterPro" id="IPR003953">
    <property type="entry name" value="FAD-dep_OxRdtase_2_FAD-bd"/>
</dbReference>
<feature type="binding site" evidence="15">
    <location>
        <position position="247"/>
    </location>
    <ligand>
        <name>substrate</name>
    </ligand>
</feature>
<comment type="cofactor">
    <cofactor evidence="16">
        <name>FAD</name>
        <dbReference type="ChEBI" id="CHEBI:57692"/>
    </cofactor>
    <text evidence="16">Flavinylated by SdhE, about 5% flavinylation occurs in the absence of SdhE.</text>
</comment>
<dbReference type="PRINTS" id="PR00411">
    <property type="entry name" value="PNDRDTASEI"/>
</dbReference>
<evidence type="ECO:0000256" key="8">
    <source>
        <dbReference type="ARBA" id="ARBA00022827"/>
    </source>
</evidence>
<dbReference type="NCBIfam" id="TIGR01816">
    <property type="entry name" value="sdhA_forward"/>
    <property type="match status" value="1"/>
</dbReference>
<dbReference type="InterPro" id="IPR030664">
    <property type="entry name" value="SdhA/FrdA/AprA"/>
</dbReference>
<comment type="subcellular location">
    <subcellularLocation>
        <location evidence="1 18">Cell inner membrane</location>
        <topology evidence="1 18">Peripheral membrane protein</topology>
        <orientation evidence="1 18">Cytoplasmic side</orientation>
    </subcellularLocation>
</comment>
<dbReference type="AlphaFoldDB" id="A0A9J9QCT0"/>
<dbReference type="SUPFAM" id="SSF51905">
    <property type="entry name" value="FAD/NAD(P)-binding domain"/>
    <property type="match status" value="1"/>
</dbReference>
<evidence type="ECO:0000256" key="10">
    <source>
        <dbReference type="ARBA" id="ARBA00023002"/>
    </source>
</evidence>
<feature type="binding site" evidence="16">
    <location>
        <position position="391"/>
    </location>
    <ligand>
        <name>FAD</name>
        <dbReference type="ChEBI" id="CHEBI:57692"/>
    </ligand>
</feature>
<organism evidence="21 22">
    <name type="scientific">Acidovorax ebreus (strain TPSY)</name>
    <name type="common">Diaphorobacter sp. (strain TPSY)</name>
    <dbReference type="NCBI Taxonomy" id="535289"/>
    <lineage>
        <taxon>Bacteria</taxon>
        <taxon>Pseudomonadati</taxon>
        <taxon>Pseudomonadota</taxon>
        <taxon>Betaproteobacteria</taxon>
        <taxon>Burkholderiales</taxon>
        <taxon>Comamonadaceae</taxon>
        <taxon>Diaphorobacter</taxon>
    </lineage>
</organism>
<feature type="binding site" evidence="16">
    <location>
        <begin position="407"/>
        <end position="408"/>
    </location>
    <ligand>
        <name>FAD</name>
        <dbReference type="ChEBI" id="CHEBI:57692"/>
    </ligand>
</feature>
<evidence type="ECO:0000313" key="21">
    <source>
        <dbReference type="EMBL" id="ACM33723.1"/>
    </source>
</evidence>
<dbReference type="PROSITE" id="PS00504">
    <property type="entry name" value="FRD_SDH_FAD_BINDING"/>
    <property type="match status" value="1"/>
</dbReference>
<evidence type="ECO:0000256" key="5">
    <source>
        <dbReference type="ARBA" id="ARBA00019965"/>
    </source>
</evidence>
<keyword evidence="10 18" id="KW-0560">Oxidoreductase</keyword>
<evidence type="ECO:0000256" key="17">
    <source>
        <dbReference type="PIRSR" id="PIRSR611281-4"/>
    </source>
</evidence>
<evidence type="ECO:0000256" key="12">
    <source>
        <dbReference type="ARBA" id="ARBA00049220"/>
    </source>
</evidence>
<dbReference type="GO" id="GO:0009055">
    <property type="term" value="F:electron transfer activity"/>
    <property type="evidence" value="ECO:0007669"/>
    <property type="project" value="TreeGrafter"/>
</dbReference>
<evidence type="ECO:0000256" key="15">
    <source>
        <dbReference type="PIRSR" id="PIRSR611281-2"/>
    </source>
</evidence>
<dbReference type="Gene3D" id="4.10.80.40">
    <property type="entry name" value="succinate dehydrogenase protein domain"/>
    <property type="match status" value="1"/>
</dbReference>
<evidence type="ECO:0000256" key="2">
    <source>
        <dbReference type="ARBA" id="ARBA00004894"/>
    </source>
</evidence>
<evidence type="ECO:0000313" key="22">
    <source>
        <dbReference type="Proteomes" id="UP000000450"/>
    </source>
</evidence>
<protein>
    <recommendedName>
        <fullName evidence="5 13">Succinate dehydrogenase flavoprotein subunit</fullName>
        <ecNumber evidence="4 18">1.3.5.1</ecNumber>
    </recommendedName>
</protein>
<feature type="domain" description="FAD-dependent oxidoreductase 2 FAD-binding" evidence="19">
    <location>
        <begin position="14"/>
        <end position="408"/>
    </location>
</feature>
<feature type="active site" description="Proton acceptor" evidence="14">
    <location>
        <position position="291"/>
    </location>
</feature>
<feature type="modified residue" description="Tele-8alpha-FAD histidine" evidence="17">
    <location>
        <position position="50"/>
    </location>
</feature>
<dbReference type="GO" id="GO:0050660">
    <property type="term" value="F:flavin adenine dinucleotide binding"/>
    <property type="evidence" value="ECO:0007669"/>
    <property type="project" value="UniProtKB-UniRule"/>
</dbReference>
<evidence type="ECO:0000256" key="13">
    <source>
        <dbReference type="NCBIfam" id="TIGR01816"/>
    </source>
</evidence>
<dbReference type="GO" id="GO:0005886">
    <property type="term" value="C:plasma membrane"/>
    <property type="evidence" value="ECO:0007669"/>
    <property type="project" value="UniProtKB-SubCell"/>
</dbReference>
<evidence type="ECO:0000256" key="18">
    <source>
        <dbReference type="RuleBase" id="RU362051"/>
    </source>
</evidence>
<dbReference type="SUPFAM" id="SSF46977">
    <property type="entry name" value="Succinate dehydrogenase/fumarate reductase flavoprotein C-terminal domain"/>
    <property type="match status" value="1"/>
</dbReference>
<keyword evidence="18" id="KW-1003">Cell membrane</keyword>
<keyword evidence="9 18" id="KW-0249">Electron transport</keyword>
<comment type="similarity">
    <text evidence="3 18">Belongs to the FAD-dependent oxidoreductase 2 family. FRD/SDH subfamily.</text>
</comment>
<evidence type="ECO:0000256" key="4">
    <source>
        <dbReference type="ARBA" id="ARBA00012792"/>
    </source>
</evidence>
<dbReference type="GO" id="GO:0022900">
    <property type="term" value="P:electron transport chain"/>
    <property type="evidence" value="ECO:0007669"/>
    <property type="project" value="UniProtKB-UniRule"/>
</dbReference>
<keyword evidence="18" id="KW-0997">Cell inner membrane</keyword>
<keyword evidence="11 18" id="KW-0472">Membrane</keyword>
<dbReference type="Proteomes" id="UP000000450">
    <property type="component" value="Chromosome"/>
</dbReference>
<dbReference type="Pfam" id="PF00890">
    <property type="entry name" value="FAD_binding_2"/>
    <property type="match status" value="1"/>
</dbReference>
<dbReference type="Gene3D" id="3.90.700.10">
    <property type="entry name" value="Succinate dehydrogenase/fumarate reductase flavoprotein, catalytic domain"/>
    <property type="match status" value="1"/>
</dbReference>
<feature type="binding site" evidence="15">
    <location>
        <position position="402"/>
    </location>
    <ligand>
        <name>substrate</name>
    </ligand>
</feature>
<dbReference type="RefSeq" id="WP_011805951.1">
    <property type="nucleotide sequence ID" value="NC_011992.1"/>
</dbReference>
<dbReference type="GeneID" id="84680952"/>
<dbReference type="GO" id="GO:0009061">
    <property type="term" value="P:anaerobic respiration"/>
    <property type="evidence" value="ECO:0007669"/>
    <property type="project" value="TreeGrafter"/>
</dbReference>
<reference evidence="21 22" key="1">
    <citation type="journal article" date="2010" name="J. Bacteriol.">
        <title>Completed genome sequence of the anaerobic iron-oxidizing bacterium Acidovorax ebreus strain TPSY.</title>
        <authorList>
            <person name="Byrne-Bailey K.G."/>
            <person name="Weber K.A."/>
            <person name="Chair A.H."/>
            <person name="Bose S."/>
            <person name="Knox T."/>
            <person name="Spanbauer T.L."/>
            <person name="Chertkov O."/>
            <person name="Coates J.D."/>
        </authorList>
    </citation>
    <scope>NUCLEOTIDE SEQUENCE [LARGE SCALE GENOMIC DNA]</scope>
    <source>
        <strain evidence="21 22">TPSY</strain>
    </source>
</reference>
<dbReference type="FunFam" id="1.20.58.100:FF:000001">
    <property type="entry name" value="Succinate dehydrogenase flavoprotein subunit (SdhA)"/>
    <property type="match status" value="1"/>
</dbReference>
<feature type="binding site" evidence="16">
    <location>
        <begin position="19"/>
        <end position="24"/>
    </location>
    <ligand>
        <name>FAD</name>
        <dbReference type="ChEBI" id="CHEBI:57692"/>
    </ligand>
</feature>
<comment type="catalytic activity">
    <reaction evidence="12 18">
        <text>a quinone + succinate = fumarate + a quinol</text>
        <dbReference type="Rhea" id="RHEA:40523"/>
        <dbReference type="ChEBI" id="CHEBI:24646"/>
        <dbReference type="ChEBI" id="CHEBI:29806"/>
        <dbReference type="ChEBI" id="CHEBI:30031"/>
        <dbReference type="ChEBI" id="CHEBI:132124"/>
        <dbReference type="EC" id="1.3.5.1"/>
    </reaction>
</comment>
<dbReference type="EMBL" id="CP001392">
    <property type="protein sequence ID" value="ACM33723.1"/>
    <property type="molecule type" value="Genomic_DNA"/>
</dbReference>
<dbReference type="InterPro" id="IPR011281">
    <property type="entry name" value="Succ_DH_flav_su_fwd"/>
</dbReference>
<evidence type="ECO:0000256" key="3">
    <source>
        <dbReference type="ARBA" id="ARBA00008040"/>
    </source>
</evidence>
<dbReference type="InterPro" id="IPR027477">
    <property type="entry name" value="Succ_DH/fumarate_Rdtase_cat_sf"/>
</dbReference>
<comment type="pathway">
    <text evidence="2 18">Carbohydrate metabolism; tricarboxylic acid cycle; fumarate from succinate (bacterial route): step 1/1.</text>
</comment>
<feature type="binding site" evidence="16">
    <location>
        <position position="226"/>
    </location>
    <ligand>
        <name>FAD</name>
        <dbReference type="ChEBI" id="CHEBI:57692"/>
    </ligand>
</feature>
<evidence type="ECO:0000256" key="1">
    <source>
        <dbReference type="ARBA" id="ARBA00004515"/>
    </source>
</evidence>
<evidence type="ECO:0000256" key="11">
    <source>
        <dbReference type="ARBA" id="ARBA00023136"/>
    </source>
</evidence>
<gene>
    <name evidence="21" type="ordered locus">Dtpsy_2285</name>
</gene>
<keyword evidence="7 16" id="KW-0285">Flavoprotein</keyword>
<keyword evidence="18" id="KW-0816">Tricarboxylic acid cycle</keyword>
<evidence type="ECO:0000256" key="6">
    <source>
        <dbReference type="ARBA" id="ARBA00022448"/>
    </source>
</evidence>
<dbReference type="FunFam" id="3.90.700.10:FF:000001">
    <property type="entry name" value="Mitochondrial succinate dehydrogenase flavoprotein subunit"/>
    <property type="match status" value="1"/>
</dbReference>
<feature type="binding site" evidence="15">
    <location>
        <position position="358"/>
    </location>
    <ligand>
        <name>substrate</name>
    </ligand>
</feature>
<feature type="binding site" evidence="15">
    <location>
        <position position="259"/>
    </location>
    <ligand>
        <name>substrate</name>
    </ligand>
</feature>
<evidence type="ECO:0000259" key="20">
    <source>
        <dbReference type="Pfam" id="PF02910"/>
    </source>
</evidence>
<dbReference type="PIRSF" id="PIRSF000171">
    <property type="entry name" value="SDHA_APRA_LASPO"/>
    <property type="match status" value="1"/>
</dbReference>
<dbReference type="GO" id="GO:0006099">
    <property type="term" value="P:tricarboxylic acid cycle"/>
    <property type="evidence" value="ECO:0007669"/>
    <property type="project" value="UniProtKB-UniRule"/>
</dbReference>
<dbReference type="InterPro" id="IPR037099">
    <property type="entry name" value="Fum_R/Succ_DH_flav-like_C_sf"/>
</dbReference>
<feature type="binding site" evidence="16">
    <location>
        <begin position="42"/>
        <end position="57"/>
    </location>
    <ligand>
        <name>FAD</name>
        <dbReference type="ChEBI" id="CHEBI:57692"/>
    </ligand>
</feature>
<sequence>MSYTKANITKRKFDVVIVGAGGSGMRASLELSRAGLNVACLSKVFPTRSHTVAAQGGVSASLGNMSEDNWHYHFYDTIKGGDWLSDQDAVEFMCREAPKVVIELEHFGMPFDRNPDGTIYQRPFGGHTANYGEKPVQRACAAADRTGHAMLHTLYQKNVESKTNFFVEWMALDLIRDAEGDVVGVTALELETGDLYELHAKAVLLATGGAGRIFAASTNAFINTGDGLGMAARAGIPLQDLEFWQFHPTGVAGAGVLLTEGCRGEGAILLNSNGERFMERYAPTLKDLAPRDFVSRSMDQEIKEGRGCGPNKDYILMKLDHLGADTIRKRLPSVEEIGHNFANVDITKEPIPVVPTIHYQMGGIPTNIHGQVVTWDGEKNNVVNGLYAVGECAAVSVHGANRLGTNSLLDLLVFGKSAGKHIVQFVGGYGEHKAVPADGSDRTLARLNQLEESKDGVYAQDLANDIRQTMQQHAGVFRTQKGMDEGVVKINAIRERVGTVTLKDKSKVWNTARMEALEVDNLIEVAQATMTSAAARQECRGAHTVDDYEHPADHPDFPLGRNDKEWLKHTLWHSASNSLSYKPVNMKPLTVDSIPPKVRTF</sequence>
<dbReference type="InterPro" id="IPR003952">
    <property type="entry name" value="FRD_SDH_FAD_BS"/>
</dbReference>
<dbReference type="InterPro" id="IPR014006">
    <property type="entry name" value="Succ_Dhase_FrdA_Gneg"/>
</dbReference>
<dbReference type="Gene3D" id="1.20.58.100">
    <property type="entry name" value="Fumarate reductase/succinate dehydrogenase flavoprotein-like, C-terminal domain"/>
    <property type="match status" value="1"/>
</dbReference>
<dbReference type="SUPFAM" id="SSF56425">
    <property type="entry name" value="Succinate dehydrogenase/fumarate reductase flavoprotein, catalytic domain"/>
    <property type="match status" value="1"/>
</dbReference>
<keyword evidence="22" id="KW-1185">Reference proteome</keyword>
<keyword evidence="6 18" id="KW-0813">Transport</keyword>
<dbReference type="EC" id="1.3.5.1" evidence="4 18"/>
<dbReference type="InterPro" id="IPR036188">
    <property type="entry name" value="FAD/NAD-bd_sf"/>
</dbReference>
<dbReference type="InterPro" id="IPR015939">
    <property type="entry name" value="Fum_Rdtase/Succ_DH_flav-like_C"/>
</dbReference>
<dbReference type="KEGG" id="dia:Dtpsy_2285"/>
<evidence type="ECO:0000256" key="9">
    <source>
        <dbReference type="ARBA" id="ARBA00022982"/>
    </source>
</evidence>
<dbReference type="NCBIfam" id="TIGR01812">
    <property type="entry name" value="sdhA_frdA_Gneg"/>
    <property type="match status" value="1"/>
</dbReference>
<dbReference type="Gene3D" id="3.50.50.60">
    <property type="entry name" value="FAD/NAD(P)-binding domain"/>
    <property type="match status" value="1"/>
</dbReference>
<feature type="domain" description="Fumarate reductase/succinate dehydrogenase flavoprotein-like C-terminal" evidence="20">
    <location>
        <begin position="464"/>
        <end position="600"/>
    </location>
</feature>
<dbReference type="PANTHER" id="PTHR11632">
    <property type="entry name" value="SUCCINATE DEHYDROGENASE 2 FLAVOPROTEIN SUBUNIT"/>
    <property type="match status" value="1"/>
</dbReference>
<dbReference type="PANTHER" id="PTHR11632:SF51">
    <property type="entry name" value="SUCCINATE DEHYDROGENASE [UBIQUINONE] FLAVOPROTEIN SUBUNIT, MITOCHONDRIAL"/>
    <property type="match status" value="1"/>
</dbReference>
<keyword evidence="8 16" id="KW-0274">FAD</keyword>
<evidence type="ECO:0000256" key="14">
    <source>
        <dbReference type="PIRSR" id="PIRSR000171-1"/>
    </source>
</evidence>
<name>A0A9J9QCT0_ACIET</name>